<comment type="subcellular location">
    <subcellularLocation>
        <location evidence="1">Membrane</location>
        <topology evidence="1">Single-pass type I membrane protein</topology>
    </subcellularLocation>
</comment>
<evidence type="ECO:0000259" key="13">
    <source>
        <dbReference type="PROSITE" id="PS50853"/>
    </source>
</evidence>
<feature type="chain" id="PRO_5038460774" description="Fibronectin type-III domain-containing protein" evidence="12">
    <location>
        <begin position="22"/>
        <end position="581"/>
    </location>
</feature>
<dbReference type="InterPro" id="IPR036179">
    <property type="entry name" value="Ig-like_dom_sf"/>
</dbReference>
<feature type="region of interest" description="Disordered" evidence="10">
    <location>
        <begin position="59"/>
        <end position="133"/>
    </location>
</feature>
<evidence type="ECO:0000256" key="12">
    <source>
        <dbReference type="SAM" id="SignalP"/>
    </source>
</evidence>
<keyword evidence="7" id="KW-0675">Receptor</keyword>
<evidence type="ECO:0000256" key="3">
    <source>
        <dbReference type="ARBA" id="ARBA00022729"/>
    </source>
</evidence>
<evidence type="ECO:0000256" key="11">
    <source>
        <dbReference type="SAM" id="Phobius"/>
    </source>
</evidence>
<name>A0A9D3Q0G7_MEGAT</name>
<evidence type="ECO:0000256" key="2">
    <source>
        <dbReference type="ARBA" id="ARBA00022692"/>
    </source>
</evidence>
<dbReference type="InterPro" id="IPR015321">
    <property type="entry name" value="TypeI_recpt_CBD"/>
</dbReference>
<dbReference type="SMART" id="SM00409">
    <property type="entry name" value="IG"/>
    <property type="match status" value="1"/>
</dbReference>
<evidence type="ECO:0000256" key="5">
    <source>
        <dbReference type="ARBA" id="ARBA00023136"/>
    </source>
</evidence>
<feature type="transmembrane region" description="Helical" evidence="11">
    <location>
        <begin position="476"/>
        <end position="499"/>
    </location>
</feature>
<evidence type="ECO:0000256" key="10">
    <source>
        <dbReference type="SAM" id="MobiDB-lite"/>
    </source>
</evidence>
<protein>
    <recommendedName>
        <fullName evidence="13">Fibronectin type-III domain-containing protein</fullName>
    </recommendedName>
</protein>
<evidence type="ECO:0000256" key="1">
    <source>
        <dbReference type="ARBA" id="ARBA00004479"/>
    </source>
</evidence>
<evidence type="ECO:0000313" key="15">
    <source>
        <dbReference type="Proteomes" id="UP001046870"/>
    </source>
</evidence>
<feature type="domain" description="Fibronectin type-III" evidence="13">
    <location>
        <begin position="332"/>
        <end position="433"/>
    </location>
</feature>
<feature type="compositionally biased region" description="Basic and acidic residues" evidence="10">
    <location>
        <begin position="105"/>
        <end position="128"/>
    </location>
</feature>
<gene>
    <name evidence="14" type="ORF">MATL_G00129250</name>
</gene>
<feature type="region of interest" description="Disordered" evidence="10">
    <location>
        <begin position="141"/>
        <end position="160"/>
    </location>
</feature>
<dbReference type="InterPro" id="IPR013783">
    <property type="entry name" value="Ig-like_fold"/>
</dbReference>
<dbReference type="PANTHER" id="PTHR23037:SF22">
    <property type="entry name" value="CYTOKINE RECEPTOR COMMON SUBUNIT BETA"/>
    <property type="match status" value="1"/>
</dbReference>
<keyword evidence="8" id="KW-0325">Glycoprotein</keyword>
<proteinExistence type="predicted"/>
<dbReference type="OrthoDB" id="8634471at2759"/>
<feature type="compositionally biased region" description="Low complexity" evidence="10">
    <location>
        <begin position="538"/>
        <end position="548"/>
    </location>
</feature>
<dbReference type="Proteomes" id="UP001046870">
    <property type="component" value="Chromosome 10"/>
</dbReference>
<dbReference type="InterPro" id="IPR036116">
    <property type="entry name" value="FN3_sf"/>
</dbReference>
<comment type="caution">
    <text evidence="14">The sequence shown here is derived from an EMBL/GenBank/DDBJ whole genome shotgun (WGS) entry which is preliminary data.</text>
</comment>
<dbReference type="CDD" id="cd00096">
    <property type="entry name" value="Ig"/>
    <property type="match status" value="1"/>
</dbReference>
<dbReference type="EMBL" id="JAFDVH010000010">
    <property type="protein sequence ID" value="KAG7469471.1"/>
    <property type="molecule type" value="Genomic_DNA"/>
</dbReference>
<keyword evidence="3 12" id="KW-0732">Signal</keyword>
<dbReference type="Pfam" id="PF00041">
    <property type="entry name" value="fn3"/>
    <property type="match status" value="1"/>
</dbReference>
<dbReference type="Gene3D" id="2.60.40.10">
    <property type="entry name" value="Immunoglobulins"/>
    <property type="match status" value="2"/>
</dbReference>
<dbReference type="AlphaFoldDB" id="A0A9D3Q0G7"/>
<dbReference type="SUPFAM" id="SSF48726">
    <property type="entry name" value="Immunoglobulin"/>
    <property type="match status" value="1"/>
</dbReference>
<evidence type="ECO:0000313" key="14">
    <source>
        <dbReference type="EMBL" id="KAG7469471.1"/>
    </source>
</evidence>
<keyword evidence="2 11" id="KW-0812">Transmembrane</keyword>
<dbReference type="GO" id="GO:0004896">
    <property type="term" value="F:cytokine receptor activity"/>
    <property type="evidence" value="ECO:0007669"/>
    <property type="project" value="TreeGrafter"/>
</dbReference>
<sequence length="581" mass="64218">MCIWTTITLLLSILVVIQVQSFQEGKCPKKDPPPGVLVLAPGKELTLSCSGRIAVNGVDITQSGGVPRGREERDSHPSPTGVWRGGEHGGERPDRAESVTVSHAELTDRPDHGSQKEESVNLTSEDRGVTLNRGLNGSRVTAAHSSEGAAADGNASGVDRVHDEGVGAAERMQRGLRVQWKVNGSVRPAEVDGGDTLHLFSLRLSDTGVYSCHQGRKQAFSIRITVANPPERPTLSCLRKTPTSKIRCDWTTTQSITPTPQCYLILKKGLQGQVSKLNCSYSVSRARCWCVLDHPEGDRDSYLASLCVTNTAGNVTSPLTDIHPLDIMKPDPPRNVSVRGEEGKTHRLRVTWNNPISWRADFYRLKFQLQYAPIVQGKPKNEKQEAMIEGLSYTIRDALPRTKYLLRMRAREEFDTGQWSDWSPAVYAYTWAAPEPSTTSVVSSIFDLDPLCESSGMPPDDQLSVSVTQSPINPTWLHLSWVFGACTIMLLTALAVYILRHRERFISKLHKLGQRSTSHTPAPPPSQLPQEEGNPLVSQEPSSPSQQQDTPFLQEGEERNEGIHLNNIGYFLVQRNSDQEL</sequence>
<dbReference type="InterPro" id="IPR003961">
    <property type="entry name" value="FN3_dom"/>
</dbReference>
<evidence type="ECO:0000256" key="6">
    <source>
        <dbReference type="ARBA" id="ARBA00023157"/>
    </source>
</evidence>
<reference evidence="14" key="1">
    <citation type="submission" date="2021-01" db="EMBL/GenBank/DDBJ databases">
        <authorList>
            <person name="Zahm M."/>
            <person name="Roques C."/>
            <person name="Cabau C."/>
            <person name="Klopp C."/>
            <person name="Donnadieu C."/>
            <person name="Jouanno E."/>
            <person name="Lampietro C."/>
            <person name="Louis A."/>
            <person name="Herpin A."/>
            <person name="Echchiki A."/>
            <person name="Berthelot C."/>
            <person name="Parey E."/>
            <person name="Roest-Crollius H."/>
            <person name="Braasch I."/>
            <person name="Postlethwait J."/>
            <person name="Bobe J."/>
            <person name="Montfort J."/>
            <person name="Bouchez O."/>
            <person name="Begum T."/>
            <person name="Mejri S."/>
            <person name="Adams A."/>
            <person name="Chen W.-J."/>
            <person name="Guiguen Y."/>
        </authorList>
    </citation>
    <scope>NUCLEOTIDE SEQUENCE</scope>
    <source>
        <strain evidence="14">YG-15Mar2019-1</strain>
        <tissue evidence="14">Brain</tissue>
    </source>
</reference>
<evidence type="ECO:0000256" key="8">
    <source>
        <dbReference type="ARBA" id="ARBA00023180"/>
    </source>
</evidence>
<dbReference type="Pfam" id="PF09240">
    <property type="entry name" value="IL6Ra-bind"/>
    <property type="match status" value="1"/>
</dbReference>
<keyword evidence="4 11" id="KW-1133">Transmembrane helix</keyword>
<feature type="compositionally biased region" description="Basic and acidic residues" evidence="10">
    <location>
        <begin position="85"/>
        <end position="97"/>
    </location>
</feature>
<keyword evidence="9" id="KW-0393">Immunoglobulin domain</keyword>
<keyword evidence="15" id="KW-1185">Reference proteome</keyword>
<dbReference type="PANTHER" id="PTHR23037">
    <property type="entry name" value="CYTOKINE RECEPTOR"/>
    <property type="match status" value="1"/>
</dbReference>
<feature type="region of interest" description="Disordered" evidence="10">
    <location>
        <begin position="512"/>
        <end position="559"/>
    </location>
</feature>
<dbReference type="GO" id="GO:0009897">
    <property type="term" value="C:external side of plasma membrane"/>
    <property type="evidence" value="ECO:0007669"/>
    <property type="project" value="TreeGrafter"/>
</dbReference>
<keyword evidence="6" id="KW-1015">Disulfide bond</keyword>
<evidence type="ECO:0000256" key="7">
    <source>
        <dbReference type="ARBA" id="ARBA00023170"/>
    </source>
</evidence>
<dbReference type="GO" id="GO:0016064">
    <property type="term" value="P:immunoglobulin mediated immune response"/>
    <property type="evidence" value="ECO:0007669"/>
    <property type="project" value="TreeGrafter"/>
</dbReference>
<dbReference type="SMART" id="SM00060">
    <property type="entry name" value="FN3"/>
    <property type="match status" value="1"/>
</dbReference>
<evidence type="ECO:0000256" key="4">
    <source>
        <dbReference type="ARBA" id="ARBA00022989"/>
    </source>
</evidence>
<organism evidence="14 15">
    <name type="scientific">Megalops atlanticus</name>
    <name type="common">Tarpon</name>
    <name type="synonym">Clupea gigantea</name>
    <dbReference type="NCBI Taxonomy" id="7932"/>
    <lineage>
        <taxon>Eukaryota</taxon>
        <taxon>Metazoa</taxon>
        <taxon>Chordata</taxon>
        <taxon>Craniata</taxon>
        <taxon>Vertebrata</taxon>
        <taxon>Euteleostomi</taxon>
        <taxon>Actinopterygii</taxon>
        <taxon>Neopterygii</taxon>
        <taxon>Teleostei</taxon>
        <taxon>Elopiformes</taxon>
        <taxon>Megalopidae</taxon>
        <taxon>Megalops</taxon>
    </lineage>
</organism>
<evidence type="ECO:0000256" key="9">
    <source>
        <dbReference type="ARBA" id="ARBA00023319"/>
    </source>
</evidence>
<accession>A0A9D3Q0G7</accession>
<dbReference type="CDD" id="cd00063">
    <property type="entry name" value="FN3"/>
    <property type="match status" value="1"/>
</dbReference>
<dbReference type="PROSITE" id="PS50853">
    <property type="entry name" value="FN3"/>
    <property type="match status" value="1"/>
</dbReference>
<keyword evidence="5 11" id="KW-0472">Membrane</keyword>
<dbReference type="InterPro" id="IPR003599">
    <property type="entry name" value="Ig_sub"/>
</dbReference>
<feature type="signal peptide" evidence="12">
    <location>
        <begin position="1"/>
        <end position="21"/>
    </location>
</feature>
<dbReference type="SUPFAM" id="SSF49265">
    <property type="entry name" value="Fibronectin type III"/>
    <property type="match status" value="2"/>
</dbReference>